<keyword evidence="1" id="KW-0433">Leucine-rich repeat</keyword>
<protein>
    <submittedName>
        <fullName evidence="3">DEHA2D16104p</fullName>
    </submittedName>
</protein>
<evidence type="ECO:0000256" key="1">
    <source>
        <dbReference type="ARBA" id="ARBA00022614"/>
    </source>
</evidence>
<keyword evidence="4" id="KW-1185">Reference proteome</keyword>
<dbReference type="STRING" id="284592.Q6BRI5"/>
<gene>
    <name evidence="3" type="ordered locus">DEHA2D16104g</name>
</gene>
<evidence type="ECO:0000313" key="3">
    <source>
        <dbReference type="EMBL" id="CAG87356.2"/>
    </source>
</evidence>
<evidence type="ECO:0000313" key="4">
    <source>
        <dbReference type="Proteomes" id="UP000000599"/>
    </source>
</evidence>
<organism evidence="3 4">
    <name type="scientific">Debaryomyces hansenii (strain ATCC 36239 / CBS 767 / BCRC 21394 / JCM 1990 / NBRC 0083 / IGC 2968)</name>
    <name type="common">Yeast</name>
    <name type="synonym">Torulaspora hansenii</name>
    <dbReference type="NCBI Taxonomy" id="284592"/>
    <lineage>
        <taxon>Eukaryota</taxon>
        <taxon>Fungi</taxon>
        <taxon>Dikarya</taxon>
        <taxon>Ascomycota</taxon>
        <taxon>Saccharomycotina</taxon>
        <taxon>Pichiomycetes</taxon>
        <taxon>Debaryomycetaceae</taxon>
        <taxon>Debaryomyces</taxon>
    </lineage>
</organism>
<dbReference type="Gene3D" id="3.80.10.10">
    <property type="entry name" value="Ribonuclease Inhibitor"/>
    <property type="match status" value="1"/>
</dbReference>
<dbReference type="Proteomes" id="UP000000599">
    <property type="component" value="Chromosome D"/>
</dbReference>
<dbReference type="GeneID" id="2901706"/>
<dbReference type="AlphaFoldDB" id="Q6BRI5"/>
<dbReference type="EMBL" id="CR382136">
    <property type="protein sequence ID" value="CAG87356.2"/>
    <property type="molecule type" value="Genomic_DNA"/>
</dbReference>
<dbReference type="KEGG" id="dha:DEHA2D16104g"/>
<dbReference type="OrthoDB" id="4018684at2759"/>
<dbReference type="InterPro" id="IPR032675">
    <property type="entry name" value="LRR_dom_sf"/>
</dbReference>
<dbReference type="PROSITE" id="PS51450">
    <property type="entry name" value="LRR"/>
    <property type="match status" value="1"/>
</dbReference>
<dbReference type="InterPro" id="IPR051071">
    <property type="entry name" value="LRR-bact_E3_ubiq_ligases"/>
</dbReference>
<keyword evidence="2" id="KW-0677">Repeat</keyword>
<dbReference type="RefSeq" id="XP_459185.2">
    <property type="nucleotide sequence ID" value="XM_459185.2"/>
</dbReference>
<accession>Q6BRI5</accession>
<dbReference type="PANTHER" id="PTHR47114:SF2">
    <property type="entry name" value="OLIGODENDROCYTE-MYELIN GLYCOPROTEIN"/>
    <property type="match status" value="1"/>
</dbReference>
<reference evidence="3 4" key="1">
    <citation type="journal article" date="2004" name="Nature">
        <title>Genome evolution in yeasts.</title>
        <authorList>
            <consortium name="Genolevures"/>
            <person name="Dujon B."/>
            <person name="Sherman D."/>
            <person name="Fischer G."/>
            <person name="Durrens P."/>
            <person name="Casaregola S."/>
            <person name="Lafontaine I."/>
            <person name="de Montigny J."/>
            <person name="Marck C."/>
            <person name="Neuveglise C."/>
            <person name="Talla E."/>
            <person name="Goffard N."/>
            <person name="Frangeul L."/>
            <person name="Aigle M."/>
            <person name="Anthouard V."/>
            <person name="Babour A."/>
            <person name="Barbe V."/>
            <person name="Barnay S."/>
            <person name="Blanchin S."/>
            <person name="Beckerich J.M."/>
            <person name="Beyne E."/>
            <person name="Bleykasten C."/>
            <person name="Boisrame A."/>
            <person name="Boyer J."/>
            <person name="Cattolico L."/>
            <person name="Confanioleri F."/>
            <person name="de Daruvar A."/>
            <person name="Despons L."/>
            <person name="Fabre E."/>
            <person name="Fairhead C."/>
            <person name="Ferry-Dumazet H."/>
            <person name="Groppi A."/>
            <person name="Hantraye F."/>
            <person name="Hennequin C."/>
            <person name="Jauniaux N."/>
            <person name="Joyet P."/>
            <person name="Kachouri R."/>
            <person name="Kerrest A."/>
            <person name="Koszul R."/>
            <person name="Lemaire M."/>
            <person name="Lesur I."/>
            <person name="Ma L."/>
            <person name="Muller H."/>
            <person name="Nicaud J.M."/>
            <person name="Nikolski M."/>
            <person name="Oztas S."/>
            <person name="Ozier-Kalogeropoulos O."/>
            <person name="Pellenz S."/>
            <person name="Potier S."/>
            <person name="Richard G.F."/>
            <person name="Straub M.L."/>
            <person name="Suleau A."/>
            <person name="Swennene D."/>
            <person name="Tekaia F."/>
            <person name="Wesolowski-Louvel M."/>
            <person name="Westhof E."/>
            <person name="Wirth B."/>
            <person name="Zeniou-Meyer M."/>
            <person name="Zivanovic I."/>
            <person name="Bolotin-Fukuhara M."/>
            <person name="Thierry A."/>
            <person name="Bouchier C."/>
            <person name="Caudron B."/>
            <person name="Scarpelli C."/>
            <person name="Gaillardin C."/>
            <person name="Weissenbach J."/>
            <person name="Wincker P."/>
            <person name="Souciet J.L."/>
        </authorList>
    </citation>
    <scope>NUCLEOTIDE SEQUENCE [LARGE SCALE GENOMIC DNA]</scope>
    <source>
        <strain evidence="4">ATCC 36239 / CBS 767 / BCRC 21394 / JCM 1990 / NBRC 0083 / IGC 2968</strain>
    </source>
</reference>
<sequence length="387" mass="45113">MNPHIKRRKVSSGKVTSESNIDILKFPDEIILQILSFLTISECFIVREITTSGTILAKLIDASIYGRVIVYRNQTSRSFLKSRHYKKPYEVVDQGKLYGLITNRNFIYERIKPHRFVLSFTANPHNRNSEEEESFLNEFESAFRQHSDYFRQATKFELYMDLGNKDHEIGTEKQEVRFLQRLLDSEDLSHNLSTLNIVKGQNYVDRERNEISDLLNSTLSTFKSLETVFLSTNNLQNINSLKYPDCLRSLDLIYNMIVQLPTNRSWLPSNLKYINLSCNEIVSLEGVEFPDTIEYMDIQLNTITSLSNINFPRNLKTLIACGNEITIEENIIIDLPSCLEILNLLQNPFENDLSIFNIPDSLRRIYFDARLKEVNSIHKNNHLVVYY</sequence>
<dbReference type="SUPFAM" id="SSF52058">
    <property type="entry name" value="L domain-like"/>
    <property type="match status" value="1"/>
</dbReference>
<dbReference type="VEuPathDB" id="FungiDB:DEHA2D16104g"/>
<proteinExistence type="predicted"/>
<dbReference type="PANTHER" id="PTHR47114">
    <property type="match status" value="1"/>
</dbReference>
<name>Q6BRI5_DEBHA</name>
<evidence type="ECO:0000256" key="2">
    <source>
        <dbReference type="ARBA" id="ARBA00022737"/>
    </source>
</evidence>
<dbReference type="InParanoid" id="Q6BRI5"/>
<dbReference type="HOGENOM" id="CLU_735701_0_0_1"/>
<dbReference type="InterPro" id="IPR001611">
    <property type="entry name" value="Leu-rich_rpt"/>
</dbReference>